<proteinExistence type="predicted"/>
<keyword evidence="4" id="KW-1185">Reference proteome</keyword>
<reference evidence="3 4" key="1">
    <citation type="submission" date="2019-07" db="EMBL/GenBank/DDBJ databases">
        <title>Genomic Encyclopedia of Type Strains, Phase I: the one thousand microbial genomes (KMG-I) project.</title>
        <authorList>
            <person name="Kyrpides N."/>
        </authorList>
    </citation>
    <scope>NUCLEOTIDE SEQUENCE [LARGE SCALE GENOMIC DNA]</scope>
    <source>
        <strain evidence="3 4">DSM 13558</strain>
    </source>
</reference>
<organism evidence="3 4">
    <name type="scientific">Sedimentibacter saalensis</name>
    <dbReference type="NCBI Taxonomy" id="130788"/>
    <lineage>
        <taxon>Bacteria</taxon>
        <taxon>Bacillati</taxon>
        <taxon>Bacillota</taxon>
        <taxon>Tissierellia</taxon>
        <taxon>Sedimentibacter</taxon>
    </lineage>
</organism>
<dbReference type="OrthoDB" id="9781560at2"/>
<sequence length="290" mass="32618">MKKNGLTITMVIEAQSANYGEGIGNISQLKKMTKGNGETYSYISRQAIRYNIVNQMQCDNTPVEDAGVVQFAPMASISDYPEIDLFGYMKTSSKSEDKKGGQNIRSAVVRLSNAISLEPYKSDLDFLTNIGLAKRKVGLDNAIAQSEIHNSLYVYTITIDLDRIGEDSNDNVSLPRNEKARRVRLLLDTVQFLYRDIKGRRENLSPVFAVGGVYERKNPYFEGRVELSKKGLNIEMVQAVIDSCEDCKNNTVVGCLNGKFSNQEQIKSLEPKTIDQLFDYLKKEVDIYYA</sequence>
<dbReference type="InterPro" id="IPR013414">
    <property type="entry name" value="Cas7/Cst2/DevR_sub_I-B/Tneap"/>
</dbReference>
<dbReference type="NCBIfam" id="TIGR02585">
    <property type="entry name" value="cas_Cst2_DevR"/>
    <property type="match status" value="1"/>
</dbReference>
<evidence type="ECO:0000313" key="4">
    <source>
        <dbReference type="Proteomes" id="UP000315343"/>
    </source>
</evidence>
<evidence type="ECO:0000256" key="2">
    <source>
        <dbReference type="ARBA" id="ARBA00025626"/>
    </source>
</evidence>
<dbReference type="RefSeq" id="WP_145081006.1">
    <property type="nucleotide sequence ID" value="NZ_VLKH01000003.1"/>
</dbReference>
<name>A0A562JEA8_9FIRM</name>
<gene>
    <name evidence="3" type="ORF">LY60_01097</name>
</gene>
<keyword evidence="1" id="KW-0051">Antiviral defense</keyword>
<accession>A0A562JEA8</accession>
<evidence type="ECO:0000313" key="3">
    <source>
        <dbReference type="EMBL" id="TWH81353.1"/>
    </source>
</evidence>
<dbReference type="EMBL" id="VLKH01000003">
    <property type="protein sequence ID" value="TWH81353.1"/>
    <property type="molecule type" value="Genomic_DNA"/>
</dbReference>
<evidence type="ECO:0000256" key="1">
    <source>
        <dbReference type="ARBA" id="ARBA00023118"/>
    </source>
</evidence>
<dbReference type="NCBIfam" id="TIGR01875">
    <property type="entry name" value="cas_MJ0381"/>
    <property type="match status" value="1"/>
</dbReference>
<dbReference type="InterPro" id="IPR010154">
    <property type="entry name" value="CRISPR-assoc_Cas7/Cst2/DevR"/>
</dbReference>
<comment type="function">
    <text evidence="2">CRISPR (clustered regularly interspaced short palindromic repeat) is an adaptive immune system that provides protection against mobile genetic elements (viruses, transposable elements and conjugative plasmids). CRISPR clusters contain spacers, sequences complementary to antecedent mobile elements, and target invading nucleic acids. CRISPR clusters are transcribed and processed into CRISPR RNA (crRNA).</text>
</comment>
<dbReference type="Proteomes" id="UP000315343">
    <property type="component" value="Unassembled WGS sequence"/>
</dbReference>
<dbReference type="GO" id="GO:0051607">
    <property type="term" value="P:defense response to virus"/>
    <property type="evidence" value="ECO:0007669"/>
    <property type="project" value="UniProtKB-KW"/>
</dbReference>
<protein>
    <submittedName>
        <fullName evidence="3">CRISPR-associated Cst2 family autoregulator</fullName>
    </submittedName>
</protein>
<dbReference type="Pfam" id="PF01905">
    <property type="entry name" value="DevR"/>
    <property type="match status" value="1"/>
</dbReference>
<dbReference type="AlphaFoldDB" id="A0A562JEA8"/>
<comment type="caution">
    <text evidence="3">The sequence shown here is derived from an EMBL/GenBank/DDBJ whole genome shotgun (WGS) entry which is preliminary data.</text>
</comment>